<organism evidence="1 2">
    <name type="scientific">Bacillus paralicheniformis</name>
    <dbReference type="NCBI Taxonomy" id="1648923"/>
    <lineage>
        <taxon>Bacteria</taxon>
        <taxon>Bacillati</taxon>
        <taxon>Bacillota</taxon>
        <taxon>Bacilli</taxon>
        <taxon>Bacillales</taxon>
        <taxon>Bacillaceae</taxon>
        <taxon>Bacillus</taxon>
    </lineage>
</organism>
<comment type="caution">
    <text evidence="1">The sequence shown here is derived from an EMBL/GenBank/DDBJ whole genome shotgun (WGS) entry which is preliminary data.</text>
</comment>
<dbReference type="AlphaFoldDB" id="A0AAW6KEQ8"/>
<evidence type="ECO:0000313" key="1">
    <source>
        <dbReference type="EMBL" id="MDE1454603.1"/>
    </source>
</evidence>
<name>A0AAW6KEQ8_9BACI</name>
<accession>A0AAW6KEQ8</accession>
<sequence>QDVLDLIAFIQKTIKEKYDIDMHTEVEIIGEKR</sequence>
<dbReference type="Gene3D" id="3.90.78.10">
    <property type="entry name" value="UDP-N-acetylenolpyruvoylglucosamine reductase, C-terminal domain"/>
    <property type="match status" value="1"/>
</dbReference>
<dbReference type="EMBL" id="JARAFO010000154">
    <property type="protein sequence ID" value="MDE1454603.1"/>
    <property type="molecule type" value="Genomic_DNA"/>
</dbReference>
<feature type="non-terminal residue" evidence="1">
    <location>
        <position position="1"/>
    </location>
</feature>
<reference evidence="1" key="1">
    <citation type="submission" date="2022-12" db="EMBL/GenBank/DDBJ databases">
        <title>Draft Genome Sequences of Bacillus licheniformis and Bacillus paralicheniformis strains isolated from Irish skim milk powders.</title>
        <authorList>
            <person name="Lourenco A."/>
            <person name="Li F."/>
            <person name="Geraldine D."/>
            <person name="Tobin J.T."/>
            <person name="Butler F."/>
            <person name="Jordan K."/>
            <person name="Obrien T."/>
        </authorList>
    </citation>
    <scope>NUCLEOTIDE SEQUENCE</scope>
    <source>
        <strain evidence="1">3370</strain>
    </source>
</reference>
<dbReference type="GO" id="GO:0008762">
    <property type="term" value="F:UDP-N-acetylmuramate dehydrogenase activity"/>
    <property type="evidence" value="ECO:0007669"/>
    <property type="project" value="InterPro"/>
</dbReference>
<proteinExistence type="predicted"/>
<protein>
    <submittedName>
        <fullName evidence="1">UDP-N-acetylenolpyruvoylglucosamine reductase</fullName>
    </submittedName>
</protein>
<dbReference type="InterPro" id="IPR036635">
    <property type="entry name" value="MurB_C_sf"/>
</dbReference>
<evidence type="ECO:0000313" key="2">
    <source>
        <dbReference type="Proteomes" id="UP001216709"/>
    </source>
</evidence>
<gene>
    <name evidence="1" type="ORF">PVN32_20870</name>
</gene>
<dbReference type="SUPFAM" id="SSF56194">
    <property type="entry name" value="Uridine diphospho-N-Acetylenolpyruvylglucosamine reductase, MurB, C-terminal domain"/>
    <property type="match status" value="1"/>
</dbReference>
<dbReference type="Proteomes" id="UP001216709">
    <property type="component" value="Unassembled WGS sequence"/>
</dbReference>